<protein>
    <recommendedName>
        <fullName evidence="3">Helix-turn-helix domain-containing protein</fullName>
    </recommendedName>
</protein>
<evidence type="ECO:0008006" key="3">
    <source>
        <dbReference type="Google" id="ProtNLM"/>
    </source>
</evidence>
<dbReference type="KEGG" id="msp:Mspyr1_04780"/>
<gene>
    <name evidence="1" type="ordered locus">Mspyr1_04780</name>
</gene>
<proteinExistence type="predicted"/>
<keyword evidence="2" id="KW-1185">Reference proteome</keyword>
<accession>E6TMU3</accession>
<evidence type="ECO:0000313" key="2">
    <source>
        <dbReference type="Proteomes" id="UP000008916"/>
    </source>
</evidence>
<reference evidence="1 2" key="1">
    <citation type="journal article" date="2011" name="Stand. Genomic Sci.">
        <title>Complete genome sequence of Mycobacterium sp. strain (Spyr1) and reclassification to Mycobacterium gilvum Spyr1.</title>
        <authorList>
            <person name="Kallimanis A."/>
            <person name="Karabika E."/>
            <person name="Mavromatis K."/>
            <person name="Lapidus A."/>
            <person name="Labutti K.M."/>
            <person name="Liolios K."/>
            <person name="Ivanova N."/>
            <person name="Goodwin L."/>
            <person name="Woyke T."/>
            <person name="Velentzas A.D."/>
            <person name="Perisynakis A."/>
            <person name="Ouzounis C.C."/>
            <person name="Kyrpides N.C."/>
            <person name="Koukkou A.I."/>
            <person name="Drainas C."/>
        </authorList>
    </citation>
    <scope>NUCLEOTIDE SEQUENCE [LARGE SCALE GENOMIC DNA]</scope>
    <source>
        <strain evidence="2">DSM 45189 / LMG 24558 / Spyr1</strain>
    </source>
</reference>
<dbReference type="Proteomes" id="UP000008916">
    <property type="component" value="Chromosome"/>
</dbReference>
<organism evidence="1 2">
    <name type="scientific">Mycolicibacterium gilvum (strain DSM 45189 / LMG 24558 / Spyr1)</name>
    <name type="common">Mycobacterium gilvum</name>
    <dbReference type="NCBI Taxonomy" id="278137"/>
    <lineage>
        <taxon>Bacteria</taxon>
        <taxon>Bacillati</taxon>
        <taxon>Actinomycetota</taxon>
        <taxon>Actinomycetes</taxon>
        <taxon>Mycobacteriales</taxon>
        <taxon>Mycobacteriaceae</taxon>
        <taxon>Mycolicibacterium</taxon>
    </lineage>
</organism>
<sequence length="55" mass="6286">MNDWEATASKLGGISRSLVFQLWRTKELASVKVGKLRFSTDRQIEEYIARLEDAA</sequence>
<evidence type="ECO:0000313" key="1">
    <source>
        <dbReference type="EMBL" id="ADT97189.1"/>
    </source>
</evidence>
<dbReference type="HOGENOM" id="CLU_201165_0_0_11"/>
<dbReference type="RefSeq" id="WP_013470500.1">
    <property type="nucleotide sequence ID" value="NC_014814.1"/>
</dbReference>
<name>E6TMU3_MYCSR</name>
<dbReference type="AlphaFoldDB" id="E6TMU3"/>
<dbReference type="EMBL" id="CP002385">
    <property type="protein sequence ID" value="ADT97189.1"/>
    <property type="molecule type" value="Genomic_DNA"/>
</dbReference>